<feature type="transmembrane region" description="Helical" evidence="3">
    <location>
        <begin position="137"/>
        <end position="154"/>
    </location>
</feature>
<evidence type="ECO:0000256" key="2">
    <source>
        <dbReference type="ARBA" id="ARBA00023136"/>
    </source>
</evidence>
<comment type="similarity">
    <text evidence="1">Belongs to the GerABKA family.</text>
</comment>
<feature type="non-terminal residue" evidence="4">
    <location>
        <position position="1"/>
    </location>
</feature>
<dbReference type="InterPro" id="IPR050768">
    <property type="entry name" value="UPF0353/GerABKA_families"/>
</dbReference>
<evidence type="ECO:0000256" key="3">
    <source>
        <dbReference type="SAM" id="Phobius"/>
    </source>
</evidence>
<dbReference type="PANTHER" id="PTHR22550">
    <property type="entry name" value="SPORE GERMINATION PROTEIN"/>
    <property type="match status" value="1"/>
</dbReference>
<proteinExistence type="inferred from homology"/>
<name>A0ABR7T7N8_HELCL</name>
<keyword evidence="5" id="KW-1185">Reference proteome</keyword>
<keyword evidence="3" id="KW-1133">Transmembrane helix</keyword>
<feature type="transmembrane region" description="Helical" evidence="3">
    <location>
        <begin position="107"/>
        <end position="125"/>
    </location>
</feature>
<accession>A0ABR7T7N8</accession>
<feature type="transmembrane region" description="Helical" evidence="3">
    <location>
        <begin position="57"/>
        <end position="75"/>
    </location>
</feature>
<feature type="transmembrane region" description="Helical" evidence="3">
    <location>
        <begin position="82"/>
        <end position="101"/>
    </location>
</feature>
<gene>
    <name evidence="4" type="ORF">H1S01_20790</name>
</gene>
<feature type="non-terminal residue" evidence="4">
    <location>
        <position position="155"/>
    </location>
</feature>
<sequence length="155" mass="17378">EDIYFRWPFGSFARLLRILSLLTTMFLPAIYLSMSNFHPEMLPTEFMLSLAAARERVPFPAIVTIIFLEIAFEFIRESSLRVPRIIGPTIGIVGAIIIGQAVVQANIVSPVMIIVMAVTVLAGFTMPQYVLFYSLRLVRLFVISLAAIFGFYGVL</sequence>
<dbReference type="EMBL" id="JACVHF010000163">
    <property type="protein sequence ID" value="MBC9786797.1"/>
    <property type="molecule type" value="Genomic_DNA"/>
</dbReference>
<dbReference type="Pfam" id="PF03323">
    <property type="entry name" value="GerA"/>
    <property type="match status" value="1"/>
</dbReference>
<evidence type="ECO:0000313" key="4">
    <source>
        <dbReference type="EMBL" id="MBC9786797.1"/>
    </source>
</evidence>
<feature type="transmembrane region" description="Helical" evidence="3">
    <location>
        <begin position="15"/>
        <end position="37"/>
    </location>
</feature>
<keyword evidence="2 3" id="KW-0472">Membrane</keyword>
<keyword evidence="3" id="KW-0812">Transmembrane</keyword>
<organism evidence="4 5">
    <name type="scientific">Heliobacterium chlorum</name>
    <dbReference type="NCBI Taxonomy" id="2698"/>
    <lineage>
        <taxon>Bacteria</taxon>
        <taxon>Bacillati</taxon>
        <taxon>Bacillota</taxon>
        <taxon>Clostridia</taxon>
        <taxon>Eubacteriales</taxon>
        <taxon>Heliobacteriaceae</taxon>
        <taxon>Heliobacterium</taxon>
    </lineage>
</organism>
<reference evidence="4 5" key="1">
    <citation type="submission" date="2020-07" db="EMBL/GenBank/DDBJ databases">
        <title>Draft whole-genome sequence of Heliobacterium chlorum DSM 3682, type strain.</title>
        <authorList>
            <person name="Kyndt J.A."/>
            <person name="Meyer T.E."/>
            <person name="Imhoff J.F."/>
        </authorList>
    </citation>
    <scope>NUCLEOTIDE SEQUENCE [LARGE SCALE GENOMIC DNA]</scope>
    <source>
        <strain evidence="4 5">DSM 3682</strain>
    </source>
</reference>
<evidence type="ECO:0000256" key="1">
    <source>
        <dbReference type="ARBA" id="ARBA00005278"/>
    </source>
</evidence>
<dbReference type="RefSeq" id="WP_188042195.1">
    <property type="nucleotide sequence ID" value="NZ_JACVHF010000163.1"/>
</dbReference>
<evidence type="ECO:0000313" key="5">
    <source>
        <dbReference type="Proteomes" id="UP000617402"/>
    </source>
</evidence>
<protein>
    <submittedName>
        <fullName evidence="4">Spore germination protein</fullName>
    </submittedName>
</protein>
<dbReference type="InterPro" id="IPR004995">
    <property type="entry name" value="Spore_Ger"/>
</dbReference>
<dbReference type="Proteomes" id="UP000617402">
    <property type="component" value="Unassembled WGS sequence"/>
</dbReference>
<comment type="caution">
    <text evidence="4">The sequence shown here is derived from an EMBL/GenBank/DDBJ whole genome shotgun (WGS) entry which is preliminary data.</text>
</comment>
<dbReference type="PANTHER" id="PTHR22550:SF5">
    <property type="entry name" value="LEUCINE ZIPPER PROTEIN 4"/>
    <property type="match status" value="1"/>
</dbReference>